<dbReference type="AlphaFoldDB" id="A0A5M9ZY21"/>
<organism evidence="1 2">
    <name type="scientific">Bifidobacterium tissieri</name>
    <dbReference type="NCBI Taxonomy" id="1630162"/>
    <lineage>
        <taxon>Bacteria</taxon>
        <taxon>Bacillati</taxon>
        <taxon>Actinomycetota</taxon>
        <taxon>Actinomycetes</taxon>
        <taxon>Bifidobacteriales</taxon>
        <taxon>Bifidobacteriaceae</taxon>
        <taxon>Bifidobacterium</taxon>
    </lineage>
</organism>
<evidence type="ECO:0008006" key="3">
    <source>
        <dbReference type="Google" id="ProtNLM"/>
    </source>
</evidence>
<sequence>MSNKDINTIVGDEFEDLDPANMALLTGRGSEEAAPASTPLTTVTPTLPESTGIVSATVSTASFVSVGGTIASKVMHC</sequence>
<name>A0A5M9ZY21_9BIFI</name>
<evidence type="ECO:0000313" key="2">
    <source>
        <dbReference type="Proteomes" id="UP000412028"/>
    </source>
</evidence>
<evidence type="ECO:0000313" key="1">
    <source>
        <dbReference type="EMBL" id="KAA8831534.1"/>
    </source>
</evidence>
<accession>A0A5M9ZY21</accession>
<dbReference type="EMBL" id="RZUI01000002">
    <property type="protein sequence ID" value="KAA8831534.1"/>
    <property type="molecule type" value="Genomic_DNA"/>
</dbReference>
<reference evidence="1 2" key="1">
    <citation type="journal article" date="2019" name="Syst. Appl. Microbiol.">
        <title>Characterization of Bifidobacterium species in feaces of the Egyptian fruit bat: Description of B. vespertilionis sp. nov. and B. rousetti sp. nov.</title>
        <authorList>
            <person name="Modesto M."/>
            <person name="Satti M."/>
            <person name="Watanabe K."/>
            <person name="Puglisi E."/>
            <person name="Morelli L."/>
            <person name="Huang C.-H."/>
            <person name="Liou J.-S."/>
            <person name="Miyashita M."/>
            <person name="Tamura T."/>
            <person name="Saito S."/>
            <person name="Mori K."/>
            <person name="Huang L."/>
            <person name="Sciavilla P."/>
            <person name="Sandri C."/>
            <person name="Spiezio C."/>
            <person name="Vitali F."/>
            <person name="Cavalieri D."/>
            <person name="Perpetuini G."/>
            <person name="Tofalo R."/>
            <person name="Bonetti A."/>
            <person name="Arita M."/>
            <person name="Mattarelli P."/>
        </authorList>
    </citation>
    <scope>NUCLEOTIDE SEQUENCE [LARGE SCALE GENOMIC DNA]</scope>
    <source>
        <strain evidence="1 2">RST7</strain>
    </source>
</reference>
<dbReference type="RefSeq" id="WP_150380713.1">
    <property type="nucleotide sequence ID" value="NZ_RZUI01000002.1"/>
</dbReference>
<proteinExistence type="predicted"/>
<comment type="caution">
    <text evidence="1">The sequence shown here is derived from an EMBL/GenBank/DDBJ whole genome shotgun (WGS) entry which is preliminary data.</text>
</comment>
<protein>
    <recommendedName>
        <fullName evidence="3">Type 2 lantibiotic</fullName>
    </recommendedName>
</protein>
<gene>
    <name evidence="1" type="ORF">EMO89_02045</name>
</gene>
<dbReference type="Proteomes" id="UP000412028">
    <property type="component" value="Unassembled WGS sequence"/>
</dbReference>